<keyword evidence="1" id="KW-1133">Transmembrane helix</keyword>
<feature type="transmembrane region" description="Helical" evidence="1">
    <location>
        <begin position="62"/>
        <end position="87"/>
    </location>
</feature>
<feature type="transmembrane region" description="Helical" evidence="1">
    <location>
        <begin position="194"/>
        <end position="213"/>
    </location>
</feature>
<reference evidence="2 3" key="1">
    <citation type="journal article" date="2014" name="Genome Announc.">
        <title>Draft Genome Sequence of Kocuria palustris PEL.</title>
        <authorList>
            <person name="Sharma G."/>
            <person name="Khatri I."/>
            <person name="Subramanian S."/>
        </authorList>
    </citation>
    <scope>NUCLEOTIDE SEQUENCE [LARGE SCALE GENOMIC DNA]</scope>
    <source>
        <strain evidence="2 3">PEL</strain>
    </source>
</reference>
<sequence>MPMISQDDSSTDVLALANSPLLWLCALGVFVVIIVQSVIYMKAARKAADAAGITQEELTASFRTGAIGAIGPSLAVAMVAVALLALFGTPATLVRIGLIGSVSFETGAANIAATAAGAQLGGPEYTQQVFAIVFFAMSVGGAMWMLATLIFTPLLKRGETRLAKVNPAIMTVIPAAALLAAFISLGMAEVPKSSVHIIALLSSAAAMGLMLALSSALKKTWIREWGLGIAIIVGLVAAYLAVSAGMGPPPAA</sequence>
<dbReference type="AlphaFoldDB" id="M2YDC1"/>
<evidence type="ECO:0000313" key="2">
    <source>
        <dbReference type="EMBL" id="EME36629.1"/>
    </source>
</evidence>
<feature type="transmembrane region" description="Helical" evidence="1">
    <location>
        <begin position="167"/>
        <end position="188"/>
    </location>
</feature>
<protein>
    <submittedName>
        <fullName evidence="2">Uncharacterized protein</fullName>
    </submittedName>
</protein>
<feature type="transmembrane region" description="Helical" evidence="1">
    <location>
        <begin position="20"/>
        <end position="41"/>
    </location>
</feature>
<organism evidence="2 3">
    <name type="scientific">Kocuria palustris PEL</name>
    <dbReference type="NCBI Taxonomy" id="1236550"/>
    <lineage>
        <taxon>Bacteria</taxon>
        <taxon>Bacillati</taxon>
        <taxon>Actinomycetota</taxon>
        <taxon>Actinomycetes</taxon>
        <taxon>Micrococcales</taxon>
        <taxon>Micrococcaceae</taxon>
        <taxon>Kocuria</taxon>
    </lineage>
</organism>
<evidence type="ECO:0000256" key="1">
    <source>
        <dbReference type="SAM" id="Phobius"/>
    </source>
</evidence>
<proteinExistence type="predicted"/>
<keyword evidence="3" id="KW-1185">Reference proteome</keyword>
<accession>M2YDC1</accession>
<dbReference type="InterPro" id="IPR032479">
    <property type="entry name" value="DUF5058"/>
</dbReference>
<gene>
    <name evidence="2" type="ORF">C884_00303</name>
</gene>
<evidence type="ECO:0000313" key="3">
    <source>
        <dbReference type="Proteomes" id="UP000009877"/>
    </source>
</evidence>
<keyword evidence="1" id="KW-0472">Membrane</keyword>
<keyword evidence="1" id="KW-0812">Transmembrane</keyword>
<name>M2YDC1_9MICC</name>
<dbReference type="Proteomes" id="UP000009877">
    <property type="component" value="Unassembled WGS sequence"/>
</dbReference>
<dbReference type="EMBL" id="ANHZ02000011">
    <property type="protein sequence ID" value="EME36629.1"/>
    <property type="molecule type" value="Genomic_DNA"/>
</dbReference>
<dbReference type="STRING" id="71999.KPaMU14_01825"/>
<dbReference type="RefSeq" id="WP_006214718.1">
    <property type="nucleotide sequence ID" value="NZ_ANHZ02000011.1"/>
</dbReference>
<comment type="caution">
    <text evidence="2">The sequence shown here is derived from an EMBL/GenBank/DDBJ whole genome shotgun (WGS) entry which is preliminary data.</text>
</comment>
<dbReference type="Pfam" id="PF16481">
    <property type="entry name" value="DUF5058"/>
    <property type="match status" value="1"/>
</dbReference>
<feature type="transmembrane region" description="Helical" evidence="1">
    <location>
        <begin position="225"/>
        <end position="246"/>
    </location>
</feature>
<feature type="transmembrane region" description="Helical" evidence="1">
    <location>
        <begin position="129"/>
        <end position="155"/>
    </location>
</feature>